<keyword evidence="7" id="KW-0418">Kinase</keyword>
<organism evidence="7 8">
    <name type="scientific">Pseudocohnilembus persalinus</name>
    <name type="common">Ciliate</name>
    <dbReference type="NCBI Taxonomy" id="266149"/>
    <lineage>
        <taxon>Eukaryota</taxon>
        <taxon>Sar</taxon>
        <taxon>Alveolata</taxon>
        <taxon>Ciliophora</taxon>
        <taxon>Intramacronucleata</taxon>
        <taxon>Oligohymenophorea</taxon>
        <taxon>Scuticociliatia</taxon>
        <taxon>Philasterida</taxon>
        <taxon>Pseudocohnilembidae</taxon>
        <taxon>Pseudocohnilembus</taxon>
    </lineage>
</organism>
<evidence type="ECO:0000256" key="3">
    <source>
        <dbReference type="PROSITE-ProRule" id="PRU10141"/>
    </source>
</evidence>
<evidence type="ECO:0000313" key="7">
    <source>
        <dbReference type="EMBL" id="KRX01988.1"/>
    </source>
</evidence>
<dbReference type="Pfam" id="PF00069">
    <property type="entry name" value="Pkinase"/>
    <property type="match status" value="1"/>
</dbReference>
<gene>
    <name evidence="7" type="ORF">PPERSA_07633</name>
</gene>
<dbReference type="SUPFAM" id="SSF56112">
    <property type="entry name" value="Protein kinase-like (PK-like)"/>
    <property type="match status" value="1"/>
</dbReference>
<keyword evidence="2 3" id="KW-0067">ATP-binding</keyword>
<evidence type="ECO:0000256" key="2">
    <source>
        <dbReference type="ARBA" id="ARBA00022840"/>
    </source>
</evidence>
<dbReference type="InterPro" id="IPR000719">
    <property type="entry name" value="Prot_kinase_dom"/>
</dbReference>
<dbReference type="Gene3D" id="3.30.200.20">
    <property type="entry name" value="Phosphorylase Kinase, domain 1"/>
    <property type="match status" value="1"/>
</dbReference>
<dbReference type="GO" id="GO:0005737">
    <property type="term" value="C:cytoplasm"/>
    <property type="evidence" value="ECO:0007669"/>
    <property type="project" value="TreeGrafter"/>
</dbReference>
<evidence type="ECO:0000313" key="8">
    <source>
        <dbReference type="Proteomes" id="UP000054937"/>
    </source>
</evidence>
<feature type="region of interest" description="Disordered" evidence="5">
    <location>
        <begin position="200"/>
        <end position="220"/>
    </location>
</feature>
<dbReference type="PROSITE" id="PS00107">
    <property type="entry name" value="PROTEIN_KINASE_ATP"/>
    <property type="match status" value="1"/>
</dbReference>
<dbReference type="SMART" id="SM00220">
    <property type="entry name" value="S_TKc"/>
    <property type="match status" value="1"/>
</dbReference>
<dbReference type="PANTHER" id="PTHR24361">
    <property type="entry name" value="MITOGEN-ACTIVATED KINASE KINASE KINASE"/>
    <property type="match status" value="1"/>
</dbReference>
<keyword evidence="1 3" id="KW-0547">Nucleotide-binding</keyword>
<dbReference type="EMBL" id="LDAU01000159">
    <property type="protein sequence ID" value="KRX01988.1"/>
    <property type="molecule type" value="Genomic_DNA"/>
</dbReference>
<keyword evidence="8" id="KW-1185">Reference proteome</keyword>
<reference evidence="7 8" key="1">
    <citation type="journal article" date="2015" name="Sci. Rep.">
        <title>Genome of the facultative scuticociliatosis pathogen Pseudocohnilembus persalinus provides insight into its virulence through horizontal gene transfer.</title>
        <authorList>
            <person name="Xiong J."/>
            <person name="Wang G."/>
            <person name="Cheng J."/>
            <person name="Tian M."/>
            <person name="Pan X."/>
            <person name="Warren A."/>
            <person name="Jiang C."/>
            <person name="Yuan D."/>
            <person name="Miao W."/>
        </authorList>
    </citation>
    <scope>NUCLEOTIDE SEQUENCE [LARGE SCALE GENOMIC DNA]</scope>
    <source>
        <strain evidence="7">36N120E</strain>
    </source>
</reference>
<name>A0A0V0QIE5_PSEPJ</name>
<evidence type="ECO:0000256" key="1">
    <source>
        <dbReference type="ARBA" id="ARBA00022741"/>
    </source>
</evidence>
<feature type="compositionally biased region" description="Low complexity" evidence="5">
    <location>
        <begin position="201"/>
        <end position="215"/>
    </location>
</feature>
<keyword evidence="7" id="KW-0808">Transferase</keyword>
<dbReference type="InParanoid" id="A0A0V0QIE5"/>
<dbReference type="Proteomes" id="UP000054937">
    <property type="component" value="Unassembled WGS sequence"/>
</dbReference>
<dbReference type="PROSITE" id="PS00108">
    <property type="entry name" value="PROTEIN_KINASE_ST"/>
    <property type="match status" value="1"/>
</dbReference>
<dbReference type="InterPro" id="IPR011009">
    <property type="entry name" value="Kinase-like_dom_sf"/>
</dbReference>
<feature type="domain" description="Protein kinase" evidence="6">
    <location>
        <begin position="18"/>
        <end position="385"/>
    </location>
</feature>
<dbReference type="GO" id="GO:0005524">
    <property type="term" value="F:ATP binding"/>
    <property type="evidence" value="ECO:0007669"/>
    <property type="project" value="UniProtKB-UniRule"/>
</dbReference>
<evidence type="ECO:0000259" key="6">
    <source>
        <dbReference type="PROSITE" id="PS50011"/>
    </source>
</evidence>
<dbReference type="GO" id="GO:0004674">
    <property type="term" value="F:protein serine/threonine kinase activity"/>
    <property type="evidence" value="ECO:0007669"/>
    <property type="project" value="UniProtKB-KW"/>
</dbReference>
<dbReference type="InterPro" id="IPR017441">
    <property type="entry name" value="Protein_kinase_ATP_BS"/>
</dbReference>
<keyword evidence="4" id="KW-0723">Serine/threonine-protein kinase</keyword>
<comment type="caution">
    <text evidence="7">The sequence shown here is derived from an EMBL/GenBank/DDBJ whole genome shotgun (WGS) entry which is preliminary data.</text>
</comment>
<dbReference type="OrthoDB" id="354877at2759"/>
<dbReference type="Gene3D" id="1.10.510.10">
    <property type="entry name" value="Transferase(Phosphotransferase) domain 1"/>
    <property type="match status" value="1"/>
</dbReference>
<dbReference type="PROSITE" id="PS50011">
    <property type="entry name" value="PROTEIN_KINASE_DOM"/>
    <property type="match status" value="1"/>
</dbReference>
<dbReference type="InterPro" id="IPR008271">
    <property type="entry name" value="Ser/Thr_kinase_AS"/>
</dbReference>
<evidence type="ECO:0000256" key="4">
    <source>
        <dbReference type="RuleBase" id="RU000304"/>
    </source>
</evidence>
<protein>
    <submittedName>
        <fullName evidence="7">Protein kinase-like domain</fullName>
    </submittedName>
</protein>
<comment type="similarity">
    <text evidence="4">Belongs to the protein kinase superfamily.</text>
</comment>
<proteinExistence type="inferred from homology"/>
<feature type="binding site" evidence="3">
    <location>
        <position position="48"/>
    </location>
    <ligand>
        <name>ATP</name>
        <dbReference type="ChEBI" id="CHEBI:30616"/>
    </ligand>
</feature>
<dbReference type="AlphaFoldDB" id="A0A0V0QIE5"/>
<accession>A0A0V0QIE5</accession>
<dbReference type="InterPro" id="IPR053235">
    <property type="entry name" value="Ser_Thr_kinase"/>
</dbReference>
<evidence type="ECO:0000256" key="5">
    <source>
        <dbReference type="SAM" id="MobiDB-lite"/>
    </source>
</evidence>
<sequence length="385" mass="45265">MNNIEDQDKCIQIGEMVVNLSEQIGKGNFSTVYLGYNLHDEQKIYAVKYFNQESQTTNNEVGLISEINKINCPFIVKTHYVKRGNSGIYIFMDLCEDGNLSEFIAQKNKIGQIQSIEFFKQIVYAFQVLYDKKIVHRDLKPANILIHDGICKLSDFGLGQKLKNQNPNDTDNQIAGTPAYMAPELLEMYIELQKQQKRQKQLQQNKINQNNAQTQSAYSSNFPNGTKQNLHISNQKCDVWSLGLIFYEMLQVNFYIDRQYSFYLHLINLYKQQLYHNPFFTVKNEPYLNENFVYDDNNISEIADLLKVQISEFASQLKEKIKQNLIPKKRILNVLKIYKNILIISNLDNFFNHAEDQVQQFYDYYEKYDYITEEELKNELSDQLK</sequence>